<keyword evidence="1" id="KW-0472">Membrane</keyword>
<dbReference type="AlphaFoldDB" id="A0A4S8KXT1"/>
<sequence>MTLEYPTTVRCQVTSTSSVIPPGTTIISNTTSDSSNFSSSSSNPGAIVGGVVGGVIGLIASILLTWGIMRWRRNCYNGALDGNFDPDHPNPLMAQLNDDGMGGCLNASTVGGGIVAPYPLYHPSSASPTSPTSPSPLTIQGRVVEVVTGILITSIVMDLKDKGRHPSPGPSLAGTNNTDLFYNHNYSLPPALAAAGVGAGAAGGQQ</sequence>
<organism evidence="2 3">
    <name type="scientific">Dendrothele bispora (strain CBS 962.96)</name>
    <dbReference type="NCBI Taxonomy" id="1314807"/>
    <lineage>
        <taxon>Eukaryota</taxon>
        <taxon>Fungi</taxon>
        <taxon>Dikarya</taxon>
        <taxon>Basidiomycota</taxon>
        <taxon>Agaricomycotina</taxon>
        <taxon>Agaricomycetes</taxon>
        <taxon>Agaricomycetidae</taxon>
        <taxon>Agaricales</taxon>
        <taxon>Agaricales incertae sedis</taxon>
        <taxon>Dendrothele</taxon>
    </lineage>
</organism>
<evidence type="ECO:0000313" key="3">
    <source>
        <dbReference type="Proteomes" id="UP000297245"/>
    </source>
</evidence>
<reference evidence="2 3" key="1">
    <citation type="journal article" date="2019" name="Nat. Ecol. Evol.">
        <title>Megaphylogeny resolves global patterns of mushroom evolution.</title>
        <authorList>
            <person name="Varga T."/>
            <person name="Krizsan K."/>
            <person name="Foldi C."/>
            <person name="Dima B."/>
            <person name="Sanchez-Garcia M."/>
            <person name="Sanchez-Ramirez S."/>
            <person name="Szollosi G.J."/>
            <person name="Szarkandi J.G."/>
            <person name="Papp V."/>
            <person name="Albert L."/>
            <person name="Andreopoulos W."/>
            <person name="Angelini C."/>
            <person name="Antonin V."/>
            <person name="Barry K.W."/>
            <person name="Bougher N.L."/>
            <person name="Buchanan P."/>
            <person name="Buyck B."/>
            <person name="Bense V."/>
            <person name="Catcheside P."/>
            <person name="Chovatia M."/>
            <person name="Cooper J."/>
            <person name="Damon W."/>
            <person name="Desjardin D."/>
            <person name="Finy P."/>
            <person name="Geml J."/>
            <person name="Haridas S."/>
            <person name="Hughes K."/>
            <person name="Justo A."/>
            <person name="Karasinski D."/>
            <person name="Kautmanova I."/>
            <person name="Kiss B."/>
            <person name="Kocsube S."/>
            <person name="Kotiranta H."/>
            <person name="LaButti K.M."/>
            <person name="Lechner B.E."/>
            <person name="Liimatainen K."/>
            <person name="Lipzen A."/>
            <person name="Lukacs Z."/>
            <person name="Mihaltcheva S."/>
            <person name="Morgado L.N."/>
            <person name="Niskanen T."/>
            <person name="Noordeloos M.E."/>
            <person name="Ohm R.A."/>
            <person name="Ortiz-Santana B."/>
            <person name="Ovrebo C."/>
            <person name="Racz N."/>
            <person name="Riley R."/>
            <person name="Savchenko A."/>
            <person name="Shiryaev A."/>
            <person name="Soop K."/>
            <person name="Spirin V."/>
            <person name="Szebenyi C."/>
            <person name="Tomsovsky M."/>
            <person name="Tulloss R.E."/>
            <person name="Uehling J."/>
            <person name="Grigoriev I.V."/>
            <person name="Vagvolgyi C."/>
            <person name="Papp T."/>
            <person name="Martin F.M."/>
            <person name="Miettinen O."/>
            <person name="Hibbett D.S."/>
            <person name="Nagy L.G."/>
        </authorList>
    </citation>
    <scope>NUCLEOTIDE SEQUENCE [LARGE SCALE GENOMIC DNA]</scope>
    <source>
        <strain evidence="2 3">CBS 962.96</strain>
    </source>
</reference>
<dbReference type="Proteomes" id="UP000297245">
    <property type="component" value="Unassembled WGS sequence"/>
</dbReference>
<keyword evidence="3" id="KW-1185">Reference proteome</keyword>
<feature type="transmembrane region" description="Helical" evidence="1">
    <location>
        <begin position="46"/>
        <end position="68"/>
    </location>
</feature>
<keyword evidence="1" id="KW-1133">Transmembrane helix</keyword>
<evidence type="ECO:0000256" key="1">
    <source>
        <dbReference type="SAM" id="Phobius"/>
    </source>
</evidence>
<evidence type="ECO:0000313" key="2">
    <source>
        <dbReference type="EMBL" id="THU80827.1"/>
    </source>
</evidence>
<evidence type="ECO:0008006" key="4">
    <source>
        <dbReference type="Google" id="ProtNLM"/>
    </source>
</evidence>
<keyword evidence="1" id="KW-0812">Transmembrane</keyword>
<dbReference type="OrthoDB" id="3263231at2759"/>
<gene>
    <name evidence="2" type="ORF">K435DRAFT_873954</name>
</gene>
<name>A0A4S8KXT1_DENBC</name>
<accession>A0A4S8KXT1</accession>
<proteinExistence type="predicted"/>
<dbReference type="EMBL" id="ML179865">
    <property type="protein sequence ID" value="THU80827.1"/>
    <property type="molecule type" value="Genomic_DNA"/>
</dbReference>
<protein>
    <recommendedName>
        <fullName evidence="4">Mid2 domain-containing protein</fullName>
    </recommendedName>
</protein>